<comment type="caution">
    <text evidence="3">The sequence shown here is derived from an EMBL/GenBank/DDBJ whole genome shotgun (WGS) entry which is preliminary data.</text>
</comment>
<name>A0A940YZ93_9BURK</name>
<dbReference type="Pfam" id="PF13590">
    <property type="entry name" value="DUF4136"/>
    <property type="match status" value="1"/>
</dbReference>
<keyword evidence="1" id="KW-0732">Signal</keyword>
<feature type="signal peptide" evidence="1">
    <location>
        <begin position="1"/>
        <end position="19"/>
    </location>
</feature>
<reference evidence="3" key="1">
    <citation type="submission" date="2021-04" db="EMBL/GenBank/DDBJ databases">
        <title>The genome sequence of Ideonella sp. 4Y11.</title>
        <authorList>
            <person name="Liu Y."/>
        </authorList>
    </citation>
    <scope>NUCLEOTIDE SEQUENCE</scope>
    <source>
        <strain evidence="3">4Y11</strain>
    </source>
</reference>
<feature type="chain" id="PRO_5037555385" evidence="1">
    <location>
        <begin position="20"/>
        <end position="196"/>
    </location>
</feature>
<evidence type="ECO:0000256" key="1">
    <source>
        <dbReference type="SAM" id="SignalP"/>
    </source>
</evidence>
<keyword evidence="4" id="KW-1185">Reference proteome</keyword>
<sequence length="196" mass="21184">MRRHLLVAALGAAALSGCASLNTFSGEVSSFGDWPAGRAPGSFAFERLPSQQQDPEEQARLERLATVALQARGFQPAAPGAKPDVVVQVGARISRQARSPWDDPLWWRFGPGVRWYGPWSGWSSWRWSNGLDPEYGREVALLLRDGPSGAPLYEARARNAGATPGSDALMEALFLLSMSDFPAARGEPHSASVVRP</sequence>
<evidence type="ECO:0000259" key="2">
    <source>
        <dbReference type="Pfam" id="PF13590"/>
    </source>
</evidence>
<dbReference type="AlphaFoldDB" id="A0A940YZ93"/>
<evidence type="ECO:0000313" key="3">
    <source>
        <dbReference type="EMBL" id="MBQ0961870.1"/>
    </source>
</evidence>
<organism evidence="3 4">
    <name type="scientific">Ideonella aquatica</name>
    <dbReference type="NCBI Taxonomy" id="2824119"/>
    <lineage>
        <taxon>Bacteria</taxon>
        <taxon>Pseudomonadati</taxon>
        <taxon>Pseudomonadota</taxon>
        <taxon>Betaproteobacteria</taxon>
        <taxon>Burkholderiales</taxon>
        <taxon>Sphaerotilaceae</taxon>
        <taxon>Ideonella</taxon>
    </lineage>
</organism>
<dbReference type="EMBL" id="JAGQDE010000043">
    <property type="protein sequence ID" value="MBQ0961870.1"/>
    <property type="molecule type" value="Genomic_DNA"/>
</dbReference>
<dbReference type="Gene3D" id="3.30.160.670">
    <property type="match status" value="1"/>
</dbReference>
<accession>A0A940YZ93</accession>
<dbReference type="PROSITE" id="PS51257">
    <property type="entry name" value="PROKAR_LIPOPROTEIN"/>
    <property type="match status" value="1"/>
</dbReference>
<gene>
    <name evidence="3" type="ORF">KAK06_23230</name>
</gene>
<feature type="domain" description="DUF4136" evidence="2">
    <location>
        <begin position="35"/>
        <end position="182"/>
    </location>
</feature>
<proteinExistence type="predicted"/>
<evidence type="ECO:0000313" key="4">
    <source>
        <dbReference type="Proteomes" id="UP000678374"/>
    </source>
</evidence>
<dbReference type="Proteomes" id="UP000678374">
    <property type="component" value="Unassembled WGS sequence"/>
</dbReference>
<dbReference type="InterPro" id="IPR025411">
    <property type="entry name" value="DUF4136"/>
</dbReference>
<protein>
    <submittedName>
        <fullName evidence="3">DUF4136 domain-containing protein</fullName>
    </submittedName>
</protein>